<evidence type="ECO:0000313" key="8">
    <source>
        <dbReference type="Proteomes" id="UP001629249"/>
    </source>
</evidence>
<dbReference type="Pfam" id="PF13520">
    <property type="entry name" value="AA_permease_2"/>
    <property type="match status" value="1"/>
</dbReference>
<evidence type="ECO:0000313" key="7">
    <source>
        <dbReference type="EMBL" id="MFL9887481.1"/>
    </source>
</evidence>
<evidence type="ECO:0000256" key="5">
    <source>
        <dbReference type="ARBA" id="ARBA00023136"/>
    </source>
</evidence>
<keyword evidence="2" id="KW-1003">Cell membrane</keyword>
<gene>
    <name evidence="7" type="ORF">PQR66_30915</name>
</gene>
<feature type="transmembrane region" description="Helical" evidence="6">
    <location>
        <begin position="354"/>
        <end position="373"/>
    </location>
</feature>
<feature type="transmembrane region" description="Helical" evidence="6">
    <location>
        <begin position="210"/>
        <end position="230"/>
    </location>
</feature>
<dbReference type="InterPro" id="IPR002293">
    <property type="entry name" value="AA/rel_permease1"/>
</dbReference>
<evidence type="ECO:0000256" key="2">
    <source>
        <dbReference type="ARBA" id="ARBA00022475"/>
    </source>
</evidence>
<feature type="transmembrane region" description="Helical" evidence="6">
    <location>
        <begin position="173"/>
        <end position="198"/>
    </location>
</feature>
<evidence type="ECO:0000256" key="6">
    <source>
        <dbReference type="SAM" id="Phobius"/>
    </source>
</evidence>
<sequence length="487" mass="51846">MKHLANEAGQAVEAAIGQAHAADSLKRSLGTVKLVVFVIAAVAPLAAVIGVLPVALVFGSGAALPLAFVLTTIVVAFFCVGYSAISREVTSGGAFYIYIAKGLGRQVGLGSAFTAVVSYVTFVPGGLSYLGFVIHTLVLDMLGVDVHWLWFSGLSAIAVGLLGYQKLDFSSRLVLVLISLEFVLLLVFDSGVVFHLHAASLPAQAMNFKALLDGAPGVSLLLAFTCYFGIESAALYSEEAQSPEKSVARSTYIAVALIGIFYFITSWITVGAIGPSNIRSIPEDQVGLIYFQLSDKYVGRVFTHIIQLAVATSMFATVLSIHNVASRYIFVLGRQGCFPRRLGSIHPRFQSPHVASVAVSLISATVVVFAATFKVHPMLGLGTVALGFAAVGVMLMQVLTSLAVLAYFRTREPRNMWKHVIAPSLSLVGLAAGLAISLKNFEFLSGSNNATINRLPYLLGIVLLGGIAYAGWLRRAHPTRFSSLRFN</sequence>
<keyword evidence="5 6" id="KW-0472">Membrane</keyword>
<comment type="subcellular location">
    <subcellularLocation>
        <location evidence="1">Cell membrane</location>
        <topology evidence="1">Multi-pass membrane protein</topology>
    </subcellularLocation>
</comment>
<feature type="transmembrane region" description="Helical" evidence="6">
    <location>
        <begin position="385"/>
        <end position="408"/>
    </location>
</feature>
<dbReference type="PANTHER" id="PTHR42770:SF16">
    <property type="entry name" value="AMINO ACID PERMEASE"/>
    <property type="match status" value="1"/>
</dbReference>
<name>A0ABW8ZY58_9BURK</name>
<dbReference type="RefSeq" id="WP_153141692.1">
    <property type="nucleotide sequence ID" value="NZ_JAQQFH010000030.1"/>
</dbReference>
<dbReference type="PIRSF" id="PIRSF006060">
    <property type="entry name" value="AA_transporter"/>
    <property type="match status" value="1"/>
</dbReference>
<feature type="transmembrane region" description="Helical" evidence="6">
    <location>
        <begin position="420"/>
        <end position="437"/>
    </location>
</feature>
<comment type="caution">
    <text evidence="7">The sequence shown here is derived from an EMBL/GenBank/DDBJ whole genome shotgun (WGS) entry which is preliminary data.</text>
</comment>
<feature type="transmembrane region" description="Helical" evidence="6">
    <location>
        <begin position="62"/>
        <end position="85"/>
    </location>
</feature>
<dbReference type="InterPro" id="IPR050367">
    <property type="entry name" value="APC_superfamily"/>
</dbReference>
<keyword evidence="3 6" id="KW-0812">Transmembrane</keyword>
<dbReference type="PANTHER" id="PTHR42770">
    <property type="entry name" value="AMINO ACID TRANSPORTER-RELATED"/>
    <property type="match status" value="1"/>
</dbReference>
<evidence type="ECO:0000256" key="1">
    <source>
        <dbReference type="ARBA" id="ARBA00004651"/>
    </source>
</evidence>
<feature type="transmembrane region" description="Helical" evidence="6">
    <location>
        <begin position="457"/>
        <end position="473"/>
    </location>
</feature>
<feature type="transmembrane region" description="Helical" evidence="6">
    <location>
        <begin position="147"/>
        <end position="164"/>
    </location>
</feature>
<dbReference type="Proteomes" id="UP001629249">
    <property type="component" value="Unassembled WGS sequence"/>
</dbReference>
<dbReference type="EMBL" id="JAQQFN010000028">
    <property type="protein sequence ID" value="MFL9887481.1"/>
    <property type="molecule type" value="Genomic_DNA"/>
</dbReference>
<keyword evidence="8" id="KW-1185">Reference proteome</keyword>
<evidence type="ECO:0000256" key="3">
    <source>
        <dbReference type="ARBA" id="ARBA00022692"/>
    </source>
</evidence>
<keyword evidence="4 6" id="KW-1133">Transmembrane helix</keyword>
<proteinExistence type="predicted"/>
<feature type="transmembrane region" description="Helical" evidence="6">
    <location>
        <begin position="34"/>
        <end position="56"/>
    </location>
</feature>
<organism evidence="7 8">
    <name type="scientific">Paraburkholderia agricolaris</name>
    <dbReference type="NCBI Taxonomy" id="2152888"/>
    <lineage>
        <taxon>Bacteria</taxon>
        <taxon>Pseudomonadati</taxon>
        <taxon>Pseudomonadota</taxon>
        <taxon>Betaproteobacteria</taxon>
        <taxon>Burkholderiales</taxon>
        <taxon>Burkholderiaceae</taxon>
        <taxon>Paraburkholderia</taxon>
    </lineage>
</organism>
<feature type="transmembrane region" description="Helical" evidence="6">
    <location>
        <begin position="305"/>
        <end position="333"/>
    </location>
</feature>
<protein>
    <submittedName>
        <fullName evidence="7">APC family permease</fullName>
    </submittedName>
</protein>
<feature type="transmembrane region" description="Helical" evidence="6">
    <location>
        <begin position="251"/>
        <end position="273"/>
    </location>
</feature>
<accession>A0ABW8ZY58</accession>
<reference evidence="7 8" key="1">
    <citation type="journal article" date="2024" name="Chem. Sci.">
        <title>Discovery of megapolipeptins by genome mining of a Burkholderiales bacteria collection.</title>
        <authorList>
            <person name="Paulo B.S."/>
            <person name="Recchia M.J.J."/>
            <person name="Lee S."/>
            <person name="Fergusson C.H."/>
            <person name="Romanowski S.B."/>
            <person name="Hernandez A."/>
            <person name="Krull N."/>
            <person name="Liu D.Y."/>
            <person name="Cavanagh H."/>
            <person name="Bos A."/>
            <person name="Gray C.A."/>
            <person name="Murphy B.T."/>
            <person name="Linington R.G."/>
            <person name="Eustaquio A.S."/>
        </authorList>
    </citation>
    <scope>NUCLEOTIDE SEQUENCE [LARGE SCALE GENOMIC DNA]</scope>
    <source>
        <strain evidence="7 8">RL16-012-BIC-B</strain>
    </source>
</reference>
<dbReference type="Gene3D" id="1.20.1740.10">
    <property type="entry name" value="Amino acid/polyamine transporter I"/>
    <property type="match status" value="1"/>
</dbReference>
<evidence type="ECO:0000256" key="4">
    <source>
        <dbReference type="ARBA" id="ARBA00022989"/>
    </source>
</evidence>
<feature type="transmembrane region" description="Helical" evidence="6">
    <location>
        <begin position="106"/>
        <end position="127"/>
    </location>
</feature>